<dbReference type="GO" id="GO:0000271">
    <property type="term" value="P:polysaccharide biosynthetic process"/>
    <property type="evidence" value="ECO:0007669"/>
    <property type="project" value="UniProtKB-KW"/>
</dbReference>
<comment type="caution">
    <text evidence="5">The sequence shown here is derived from an EMBL/GenBank/DDBJ whole genome shotgun (WGS) entry which is preliminary data.</text>
</comment>
<organism evidence="5 6">
    <name type="scientific">Sphingobium algorifonticola</name>
    <dbReference type="NCBI Taxonomy" id="2008318"/>
    <lineage>
        <taxon>Bacteria</taxon>
        <taxon>Pseudomonadati</taxon>
        <taxon>Pseudomonadota</taxon>
        <taxon>Alphaproteobacteria</taxon>
        <taxon>Sphingomonadales</taxon>
        <taxon>Sphingomonadaceae</taxon>
        <taxon>Sphingobium</taxon>
    </lineage>
</organism>
<name>A0A437J660_9SPHN</name>
<feature type="transmembrane region" description="Helical" evidence="3">
    <location>
        <begin position="66"/>
        <end position="85"/>
    </location>
</feature>
<keyword evidence="6" id="KW-1185">Reference proteome</keyword>
<dbReference type="OrthoDB" id="9808602at2"/>
<evidence type="ECO:0000313" key="5">
    <source>
        <dbReference type="EMBL" id="RVT40658.1"/>
    </source>
</evidence>
<keyword evidence="3" id="KW-1133">Transmembrane helix</keyword>
<dbReference type="EMBL" id="RZUL01000003">
    <property type="protein sequence ID" value="RVT40658.1"/>
    <property type="molecule type" value="Genomic_DNA"/>
</dbReference>
<keyword evidence="3" id="KW-0472">Membrane</keyword>
<evidence type="ECO:0000259" key="4">
    <source>
        <dbReference type="Pfam" id="PF02397"/>
    </source>
</evidence>
<evidence type="ECO:0000256" key="3">
    <source>
        <dbReference type="SAM" id="Phobius"/>
    </source>
</evidence>
<dbReference type="AlphaFoldDB" id="A0A437J660"/>
<dbReference type="PANTHER" id="PTHR30576:SF0">
    <property type="entry name" value="UNDECAPRENYL-PHOSPHATE N-ACETYLGALACTOSAMINYL 1-PHOSPHATE TRANSFERASE-RELATED"/>
    <property type="match status" value="1"/>
</dbReference>
<dbReference type="Proteomes" id="UP000282977">
    <property type="component" value="Unassembled WGS sequence"/>
</dbReference>
<keyword evidence="2" id="KW-0270">Exopolysaccharide synthesis</keyword>
<feature type="transmembrane region" description="Helical" evidence="3">
    <location>
        <begin position="244"/>
        <end position="265"/>
    </location>
</feature>
<reference evidence="5 6" key="1">
    <citation type="submission" date="2019-01" db="EMBL/GenBank/DDBJ databases">
        <authorList>
            <person name="Chen W.-M."/>
        </authorList>
    </citation>
    <scope>NUCLEOTIDE SEQUENCE [LARGE SCALE GENOMIC DNA]</scope>
    <source>
        <strain evidence="5 6">TLA-22</strain>
    </source>
</reference>
<sequence>MLCLGDVASILVGFLLASRIPLVTASLEQGLFVALIIVPIYGVFAFANQAYSLAAVVSSVASVRSALLSLAATISVVIAGCYAIQMLEHLSRGLVGAGSLISAFLIVINRTGMRHYVRQAHGKGLSSEIVIVDAPLDDVQVSGENIVIARYAGIEPNLNDPLMLHRLGVILRSFDRAVVIAEPERWASWSLLLKGANITGELMMPSINMIRPVGVGRHGTDHTLVVAHGPLALANRAKKRALDLLVTIPALVLLAPLMLLVALAIRLDSPGPIFFKQQRIGRGNRMFNILKFRSMYHNQCDLEGATSASRTDNRITRVGRFIRATSIDELPQLINVLIGDMSLVGPRPHALGSRAGDKLFWEVDPQYWHRHALKPGITGLAQIRGFRGATEQHSDLQNRLNSDLEYVEGWSIWRDLSILIATGMVVVHKNAF</sequence>
<dbReference type="Pfam" id="PF02397">
    <property type="entry name" value="Bac_transf"/>
    <property type="match status" value="1"/>
</dbReference>
<proteinExistence type="inferred from homology"/>
<feature type="transmembrane region" description="Helical" evidence="3">
    <location>
        <begin position="91"/>
        <end position="108"/>
    </location>
</feature>
<gene>
    <name evidence="5" type="ORF">ENE74_09215</name>
</gene>
<keyword evidence="5" id="KW-0808">Transferase</keyword>
<feature type="transmembrane region" description="Helical" evidence="3">
    <location>
        <begin position="35"/>
        <end position="54"/>
    </location>
</feature>
<feature type="domain" description="Bacterial sugar transferase" evidence="4">
    <location>
        <begin position="239"/>
        <end position="427"/>
    </location>
</feature>
<evidence type="ECO:0000313" key="6">
    <source>
        <dbReference type="Proteomes" id="UP000282977"/>
    </source>
</evidence>
<dbReference type="InterPro" id="IPR003362">
    <property type="entry name" value="Bact_transf"/>
</dbReference>
<dbReference type="PANTHER" id="PTHR30576">
    <property type="entry name" value="COLANIC BIOSYNTHESIS UDP-GLUCOSE LIPID CARRIER TRANSFERASE"/>
    <property type="match status" value="1"/>
</dbReference>
<accession>A0A437J660</accession>
<evidence type="ECO:0000256" key="1">
    <source>
        <dbReference type="ARBA" id="ARBA00006464"/>
    </source>
</evidence>
<evidence type="ECO:0000256" key="2">
    <source>
        <dbReference type="ARBA" id="ARBA00023169"/>
    </source>
</evidence>
<comment type="similarity">
    <text evidence="1">Belongs to the bacterial sugar transferase family.</text>
</comment>
<protein>
    <submittedName>
        <fullName evidence="5">Sugar transferase</fullName>
    </submittedName>
</protein>
<dbReference type="GO" id="GO:0016780">
    <property type="term" value="F:phosphotransferase activity, for other substituted phosphate groups"/>
    <property type="evidence" value="ECO:0007669"/>
    <property type="project" value="TreeGrafter"/>
</dbReference>
<keyword evidence="3" id="KW-0812">Transmembrane</keyword>